<reference evidence="1 2" key="1">
    <citation type="submission" date="2016-10" db="EMBL/GenBank/DDBJ databases">
        <authorList>
            <person name="de Groot N.N."/>
        </authorList>
    </citation>
    <scope>NUCLEOTIDE SEQUENCE [LARGE SCALE GENOMIC DNA]</scope>
    <source>
        <strain evidence="1 2">CGMCC 1.5070</strain>
    </source>
</reference>
<dbReference type="SUPFAM" id="SSF51395">
    <property type="entry name" value="FMN-linked oxidoreductases"/>
    <property type="match status" value="1"/>
</dbReference>
<organism evidence="1 2">
    <name type="scientific">Hydrogenoanaerobacterium saccharovorans</name>
    <dbReference type="NCBI Taxonomy" id="474960"/>
    <lineage>
        <taxon>Bacteria</taxon>
        <taxon>Bacillati</taxon>
        <taxon>Bacillota</taxon>
        <taxon>Clostridia</taxon>
        <taxon>Eubacteriales</taxon>
        <taxon>Oscillospiraceae</taxon>
        <taxon>Hydrogenoanaerobacterium</taxon>
    </lineage>
</organism>
<accession>A0A1H8BTE7</accession>
<dbReference type="Proteomes" id="UP000199158">
    <property type="component" value="Unassembled WGS sequence"/>
</dbReference>
<keyword evidence="2" id="KW-1185">Reference proteome</keyword>
<dbReference type="Gene3D" id="3.20.20.70">
    <property type="entry name" value="Aldolase class I"/>
    <property type="match status" value="1"/>
</dbReference>
<dbReference type="InterPro" id="IPR013785">
    <property type="entry name" value="Aldolase_TIM"/>
</dbReference>
<sequence>MDTPFIPEFQGNLRKHCLVVPECIRRCTGIKIFGKRIKSIVFTTDVSVIRNVNADAVIAVYPFTPQPIITQSIMIASDIPVFCGVGGGITMGKRVVNLALHAEYQGAIGVVVNAPTLNETIRNVVDEIDIPVVVTVASEAEDIEGRIKAGAAIINVSAASKTPQLVCKIREQFPQLAIMATGGPTDESIIETIEAGANAITWTPPTNGEQIKMIMDRYRQGLAYGG</sequence>
<dbReference type="AlphaFoldDB" id="A0A1H8BTE7"/>
<dbReference type="RefSeq" id="WP_092754278.1">
    <property type="nucleotide sequence ID" value="NZ_FOCG01000001.1"/>
</dbReference>
<dbReference type="EMBL" id="FOCG01000001">
    <property type="protein sequence ID" value="SEM85859.1"/>
    <property type="molecule type" value="Genomic_DNA"/>
</dbReference>
<evidence type="ECO:0000313" key="1">
    <source>
        <dbReference type="EMBL" id="SEM85859.1"/>
    </source>
</evidence>
<dbReference type="OrthoDB" id="1092608at2"/>
<proteinExistence type="predicted"/>
<dbReference type="STRING" id="474960.SAMN05216180_2075"/>
<evidence type="ECO:0000313" key="2">
    <source>
        <dbReference type="Proteomes" id="UP000199158"/>
    </source>
</evidence>
<protein>
    <recommendedName>
        <fullName evidence="3">Hydrolase</fullName>
    </recommendedName>
</protein>
<evidence type="ECO:0008006" key="3">
    <source>
        <dbReference type="Google" id="ProtNLM"/>
    </source>
</evidence>
<name>A0A1H8BTE7_9FIRM</name>
<gene>
    <name evidence="1" type="ORF">SAMN05216180_2075</name>
</gene>